<evidence type="ECO:0000256" key="5">
    <source>
        <dbReference type="ARBA" id="ARBA00022525"/>
    </source>
</evidence>
<dbReference type="SUPFAM" id="SSF49452">
    <property type="entry name" value="Starch-binding domain-like"/>
    <property type="match status" value="1"/>
</dbReference>
<dbReference type="InterPro" id="IPR013784">
    <property type="entry name" value="Carb-bd-like_fold"/>
</dbReference>
<reference evidence="11" key="2">
    <citation type="submission" date="2020-08" db="EMBL/GenBank/DDBJ databases">
        <title>Plant Genome Project.</title>
        <authorList>
            <person name="Zhang R.-G."/>
        </authorList>
    </citation>
    <scope>NUCLEOTIDE SEQUENCE</scope>
    <source>
        <strain evidence="11">Huo1</strain>
        <tissue evidence="11">Leaf</tissue>
    </source>
</reference>
<dbReference type="Gene3D" id="2.70.98.10">
    <property type="match status" value="1"/>
</dbReference>
<dbReference type="InterPro" id="IPR011013">
    <property type="entry name" value="Gal_mutarotase_sf_dom"/>
</dbReference>
<dbReference type="InterPro" id="IPR051850">
    <property type="entry name" value="Polysacch_Lyase_4"/>
</dbReference>
<dbReference type="InterPro" id="IPR014718">
    <property type="entry name" value="GH-type_carb-bd"/>
</dbReference>
<dbReference type="InterPro" id="IPR029411">
    <property type="entry name" value="RG-lyase_III"/>
</dbReference>
<reference evidence="11" key="1">
    <citation type="submission" date="2018-01" db="EMBL/GenBank/DDBJ databases">
        <authorList>
            <person name="Mao J.F."/>
        </authorList>
    </citation>
    <scope>NUCLEOTIDE SEQUENCE</scope>
    <source>
        <strain evidence="11">Huo1</strain>
        <tissue evidence="11">Leaf</tissue>
    </source>
</reference>
<keyword evidence="5" id="KW-0964">Secreted</keyword>
<evidence type="ECO:0000313" key="12">
    <source>
        <dbReference type="Proteomes" id="UP000298416"/>
    </source>
</evidence>
<accession>A0A8X8ZA07</accession>
<dbReference type="PANTHER" id="PTHR32018">
    <property type="entry name" value="RHAMNOGALACTURONATE LYASE FAMILY PROTEIN"/>
    <property type="match status" value="1"/>
</dbReference>
<dbReference type="InterPro" id="IPR008979">
    <property type="entry name" value="Galactose-bd-like_sf"/>
</dbReference>
<comment type="subcellular location">
    <subcellularLocation>
        <location evidence="2">Secreted</location>
    </subcellularLocation>
</comment>
<comment type="caution">
    <text evidence="11">The sequence shown here is derived from an EMBL/GenBank/DDBJ whole genome shotgun (WGS) entry which is preliminary data.</text>
</comment>
<keyword evidence="6" id="KW-0732">Signal</keyword>
<keyword evidence="8" id="KW-0472">Membrane</keyword>
<keyword evidence="12" id="KW-1185">Reference proteome</keyword>
<feature type="domain" description="Rhamnogalacturonan lyase" evidence="9">
    <location>
        <begin position="473"/>
        <end position="578"/>
    </location>
</feature>
<dbReference type="GO" id="GO:0005576">
    <property type="term" value="C:extracellular region"/>
    <property type="evidence" value="ECO:0007669"/>
    <property type="project" value="UniProtKB-SubCell"/>
</dbReference>
<dbReference type="GO" id="GO:0102210">
    <property type="term" value="F:rhamnogalacturonan endolyase activity"/>
    <property type="evidence" value="ECO:0007669"/>
    <property type="project" value="UniProtKB-EC"/>
</dbReference>
<comment type="catalytic activity">
    <reaction evidence="1">
        <text>Endotype eliminative cleavage of L-alpha-rhamnopyranosyl-(1-&gt;4)-alpha-D-galactopyranosyluronic acid bonds of rhamnogalacturonan I domains in ramified hairy regions of pectin leaving L-rhamnopyranose at the reducing end and 4-deoxy-4,5-unsaturated D-galactopyranosyluronic acid at the non-reducing end.</text>
        <dbReference type="EC" id="4.2.2.23"/>
    </reaction>
</comment>
<sequence length="582" mass="64868">MANLPQRDRWDFIIWRLALVGHLFFSLASQDFNRPMSFEENIEAVLPSNGVLMVKNDQHVVLTNGLVNLTLSTPDGMVTSVTYKGSANLLDTKNKEDNRGYWDVVWNKPGNKTIMDKFPGTSYKIVMQSKDQTEISFTSTWAVGSSGVPLNIDKRFHYTAMSDERQRVMPTPEDRSNGKPLAYPEAVLLTNPSNPQFKGEVDDKYLYSCDNKDNKVHGWVSSDLGLGFWMITPSNEFKTGGPFKQDLTSHVGPTLLSMFMSTHYVGEDIAIKLEAGEYWKKVLGPVYVYLNSDTKAKTKPSILWNDAKQRMKEEVASWPYTFPLSTDFVKSEERGAVSGQLFVRDRYKHKEPLGGASAFVGLGPPGPAGSWQLENKGYQFWTEADEKGNFLIKNVIPGTYSLFASIPGIIGDYKHASSIVVSPGSNVVVSDVVFDAPRNGPTLWEIGIPDRSAAEFFIPDPSPQNVEGDVYEATTWKIQFDLKDVRKEANYTLQIALASANGAELQVHVNNPNSKAQFSTGMIGRDNALARHGIHGLYHLYSIGIEGTLLVDGNNTLFLSQTRNIGPFRELMYDYIRLEGPA</sequence>
<dbReference type="Gene3D" id="2.60.120.260">
    <property type="entry name" value="Galactose-binding domain-like"/>
    <property type="match status" value="1"/>
</dbReference>
<gene>
    <name evidence="11" type="ORF">SASPL_143726</name>
</gene>
<dbReference type="EMBL" id="PNBA02000016">
    <property type="protein sequence ID" value="KAG6397557.1"/>
    <property type="molecule type" value="Genomic_DNA"/>
</dbReference>
<keyword evidence="7" id="KW-0456">Lyase</keyword>
<dbReference type="InterPro" id="IPR029413">
    <property type="entry name" value="RG-lyase_II"/>
</dbReference>
<dbReference type="Pfam" id="PF14686">
    <property type="entry name" value="fn3_3"/>
    <property type="match status" value="1"/>
</dbReference>
<evidence type="ECO:0000256" key="1">
    <source>
        <dbReference type="ARBA" id="ARBA00001324"/>
    </source>
</evidence>
<dbReference type="PANTHER" id="PTHR32018:SF50">
    <property type="entry name" value="RHAMNOGALACTURONAN ENDOLYASE"/>
    <property type="match status" value="1"/>
</dbReference>
<evidence type="ECO:0000256" key="7">
    <source>
        <dbReference type="ARBA" id="ARBA00023239"/>
    </source>
</evidence>
<name>A0A8X8ZA07_SALSN</name>
<dbReference type="Pfam" id="PF14683">
    <property type="entry name" value="CBM-like"/>
    <property type="match status" value="1"/>
</dbReference>
<feature type="transmembrane region" description="Helical" evidence="8">
    <location>
        <begin position="12"/>
        <end position="29"/>
    </location>
</feature>
<evidence type="ECO:0000256" key="6">
    <source>
        <dbReference type="ARBA" id="ARBA00022729"/>
    </source>
</evidence>
<dbReference type="Gene3D" id="2.60.40.1120">
    <property type="entry name" value="Carboxypeptidase-like, regulatory domain"/>
    <property type="match status" value="1"/>
</dbReference>
<evidence type="ECO:0000256" key="4">
    <source>
        <dbReference type="ARBA" id="ARBA00012437"/>
    </source>
</evidence>
<evidence type="ECO:0000313" key="11">
    <source>
        <dbReference type="EMBL" id="KAG6397557.1"/>
    </source>
</evidence>
<dbReference type="CDD" id="cd10317">
    <property type="entry name" value="RGL4_C"/>
    <property type="match status" value="1"/>
</dbReference>
<keyword evidence="8" id="KW-0812">Transmembrane</keyword>
<dbReference type="EC" id="4.2.2.23" evidence="4"/>
<evidence type="ECO:0000259" key="10">
    <source>
        <dbReference type="Pfam" id="PF14686"/>
    </source>
</evidence>
<dbReference type="InterPro" id="IPR010325">
    <property type="entry name" value="Rhamnogal_lyase"/>
</dbReference>
<keyword evidence="8" id="KW-1133">Transmembrane helix</keyword>
<feature type="domain" description="Rhamnogalacturonan lyase" evidence="10">
    <location>
        <begin position="358"/>
        <end position="426"/>
    </location>
</feature>
<dbReference type="SUPFAM" id="SSF49785">
    <property type="entry name" value="Galactose-binding domain-like"/>
    <property type="match status" value="1"/>
</dbReference>
<dbReference type="Proteomes" id="UP000298416">
    <property type="component" value="Unassembled WGS sequence"/>
</dbReference>
<dbReference type="SUPFAM" id="SSF74650">
    <property type="entry name" value="Galactose mutarotase-like"/>
    <property type="match status" value="1"/>
</dbReference>
<dbReference type="CDD" id="cd10316">
    <property type="entry name" value="RGL4_M"/>
    <property type="match status" value="1"/>
</dbReference>
<comment type="similarity">
    <text evidence="3">Belongs to the polysaccharide lyase 4 family.</text>
</comment>
<dbReference type="CDD" id="cd10320">
    <property type="entry name" value="RGL4_N"/>
    <property type="match status" value="1"/>
</dbReference>
<dbReference type="AlphaFoldDB" id="A0A8X8ZA07"/>
<dbReference type="GO" id="GO:0005975">
    <property type="term" value="P:carbohydrate metabolic process"/>
    <property type="evidence" value="ECO:0007669"/>
    <property type="project" value="InterPro"/>
</dbReference>
<dbReference type="Pfam" id="PF06045">
    <property type="entry name" value="Rhamnogal_lyase"/>
    <property type="match status" value="1"/>
</dbReference>
<organism evidence="11">
    <name type="scientific">Salvia splendens</name>
    <name type="common">Scarlet sage</name>
    <dbReference type="NCBI Taxonomy" id="180675"/>
    <lineage>
        <taxon>Eukaryota</taxon>
        <taxon>Viridiplantae</taxon>
        <taxon>Streptophyta</taxon>
        <taxon>Embryophyta</taxon>
        <taxon>Tracheophyta</taxon>
        <taxon>Spermatophyta</taxon>
        <taxon>Magnoliopsida</taxon>
        <taxon>eudicotyledons</taxon>
        <taxon>Gunneridae</taxon>
        <taxon>Pentapetalae</taxon>
        <taxon>asterids</taxon>
        <taxon>lamiids</taxon>
        <taxon>Lamiales</taxon>
        <taxon>Lamiaceae</taxon>
        <taxon>Nepetoideae</taxon>
        <taxon>Mentheae</taxon>
        <taxon>Salviinae</taxon>
        <taxon>Salvia</taxon>
        <taxon>Salvia subgen. Calosphace</taxon>
        <taxon>core Calosphace</taxon>
    </lineage>
</organism>
<evidence type="ECO:0000256" key="3">
    <source>
        <dbReference type="ARBA" id="ARBA00010418"/>
    </source>
</evidence>
<proteinExistence type="inferred from homology"/>
<evidence type="ECO:0000256" key="8">
    <source>
        <dbReference type="SAM" id="Phobius"/>
    </source>
</evidence>
<dbReference type="GO" id="GO:0030246">
    <property type="term" value="F:carbohydrate binding"/>
    <property type="evidence" value="ECO:0007669"/>
    <property type="project" value="InterPro"/>
</dbReference>
<protein>
    <recommendedName>
        <fullName evidence="4">rhamnogalacturonan endolyase</fullName>
        <ecNumber evidence="4">4.2.2.23</ecNumber>
    </recommendedName>
</protein>
<evidence type="ECO:0000256" key="2">
    <source>
        <dbReference type="ARBA" id="ARBA00004613"/>
    </source>
</evidence>
<evidence type="ECO:0000259" key="9">
    <source>
        <dbReference type="Pfam" id="PF14683"/>
    </source>
</evidence>